<evidence type="ECO:0000313" key="3">
    <source>
        <dbReference type="Proteomes" id="UP000505377"/>
    </source>
</evidence>
<dbReference type="RefSeq" id="WP_172161190.1">
    <property type="nucleotide sequence ID" value="NZ_CP053564.1"/>
</dbReference>
<keyword evidence="1" id="KW-1133">Transmembrane helix</keyword>
<keyword evidence="1" id="KW-0812">Transmembrane</keyword>
<feature type="transmembrane region" description="Helical" evidence="1">
    <location>
        <begin position="110"/>
        <end position="129"/>
    </location>
</feature>
<organism evidence="2 3">
    <name type="scientific">Pseudonocardia broussonetiae</name>
    <dbReference type="NCBI Taxonomy" id="2736640"/>
    <lineage>
        <taxon>Bacteria</taxon>
        <taxon>Bacillati</taxon>
        <taxon>Actinomycetota</taxon>
        <taxon>Actinomycetes</taxon>
        <taxon>Pseudonocardiales</taxon>
        <taxon>Pseudonocardiaceae</taxon>
        <taxon>Pseudonocardia</taxon>
    </lineage>
</organism>
<keyword evidence="1" id="KW-0472">Membrane</keyword>
<accession>A0A6M6JIT3</accession>
<feature type="transmembrane region" description="Helical" evidence="1">
    <location>
        <begin position="85"/>
        <end position="104"/>
    </location>
</feature>
<dbReference type="AlphaFoldDB" id="A0A6M6JIT3"/>
<name>A0A6M6JIT3_9PSEU</name>
<dbReference type="EMBL" id="CP053564">
    <property type="protein sequence ID" value="QJY47984.1"/>
    <property type="molecule type" value="Genomic_DNA"/>
</dbReference>
<evidence type="ECO:0000313" key="2">
    <source>
        <dbReference type="EMBL" id="QJY47984.1"/>
    </source>
</evidence>
<proteinExistence type="predicted"/>
<keyword evidence="3" id="KW-1185">Reference proteome</keyword>
<protein>
    <submittedName>
        <fullName evidence="2">Uncharacterized protein</fullName>
    </submittedName>
</protein>
<dbReference type="KEGG" id="pbro:HOP40_21085"/>
<sequence>MIFALLAAYLTKRPPPIQALVVGLCTGLFVATAAEANQRDPVIASVVLLVLTVGAVAGGAFLLALKTQVRRGWTVGTTPPRWVALAYSAVWVLSLVAAVTALFGAGGLPVAVLAVVPIVLLAPPALLGIRTLLGRSPAPDVDARG</sequence>
<evidence type="ECO:0000256" key="1">
    <source>
        <dbReference type="SAM" id="Phobius"/>
    </source>
</evidence>
<dbReference type="Proteomes" id="UP000505377">
    <property type="component" value="Chromosome"/>
</dbReference>
<feature type="transmembrane region" description="Helical" evidence="1">
    <location>
        <begin position="43"/>
        <end position="65"/>
    </location>
</feature>
<reference evidence="2 3" key="1">
    <citation type="submission" date="2020-05" db="EMBL/GenBank/DDBJ databases">
        <authorList>
            <person name="Mo P."/>
        </authorList>
    </citation>
    <scope>NUCLEOTIDE SEQUENCE [LARGE SCALE GENOMIC DNA]</scope>
    <source>
        <strain evidence="2 3">Gen01</strain>
    </source>
</reference>
<gene>
    <name evidence="2" type="ORF">HOP40_21085</name>
</gene>